<dbReference type="EMBL" id="DVMN01000106">
    <property type="protein sequence ID" value="HIU21744.1"/>
    <property type="molecule type" value="Genomic_DNA"/>
</dbReference>
<organism evidence="2 3">
    <name type="scientific">Candidatus Limadaptatus stercorigallinarum</name>
    <dbReference type="NCBI Taxonomy" id="2840845"/>
    <lineage>
        <taxon>Bacteria</taxon>
        <taxon>Bacillati</taxon>
        <taxon>Bacillota</taxon>
        <taxon>Clostridia</taxon>
        <taxon>Eubacteriales</taxon>
        <taxon>Candidatus Limadaptatus</taxon>
    </lineage>
</organism>
<keyword evidence="1" id="KW-0472">Membrane</keyword>
<feature type="transmembrane region" description="Helical" evidence="1">
    <location>
        <begin position="149"/>
        <end position="167"/>
    </location>
</feature>
<protein>
    <recommendedName>
        <fullName evidence="4">Sporulation integral membrane protein YlbJ</fullName>
    </recommendedName>
</protein>
<reference evidence="2" key="2">
    <citation type="journal article" date="2021" name="PeerJ">
        <title>Extensive microbial diversity within the chicken gut microbiome revealed by metagenomics and culture.</title>
        <authorList>
            <person name="Gilroy R."/>
            <person name="Ravi A."/>
            <person name="Getino M."/>
            <person name="Pursley I."/>
            <person name="Horton D.L."/>
            <person name="Alikhan N.F."/>
            <person name="Baker D."/>
            <person name="Gharbi K."/>
            <person name="Hall N."/>
            <person name="Watson M."/>
            <person name="Adriaenssens E.M."/>
            <person name="Foster-Nyarko E."/>
            <person name="Jarju S."/>
            <person name="Secka A."/>
            <person name="Antonio M."/>
            <person name="Oren A."/>
            <person name="Chaudhuri R.R."/>
            <person name="La Ragione R."/>
            <person name="Hildebrand F."/>
            <person name="Pallen M.J."/>
        </authorList>
    </citation>
    <scope>NUCLEOTIDE SEQUENCE</scope>
    <source>
        <strain evidence="2">1063</strain>
    </source>
</reference>
<dbReference type="Proteomes" id="UP000824088">
    <property type="component" value="Unassembled WGS sequence"/>
</dbReference>
<dbReference type="AlphaFoldDB" id="A0A9D1L1Q9"/>
<proteinExistence type="predicted"/>
<feature type="transmembrane region" description="Helical" evidence="1">
    <location>
        <begin position="264"/>
        <end position="283"/>
    </location>
</feature>
<reference evidence="2" key="1">
    <citation type="submission" date="2020-10" db="EMBL/GenBank/DDBJ databases">
        <authorList>
            <person name="Gilroy R."/>
        </authorList>
    </citation>
    <scope>NUCLEOTIDE SEQUENCE</scope>
    <source>
        <strain evidence="2">1063</strain>
    </source>
</reference>
<evidence type="ECO:0000313" key="3">
    <source>
        <dbReference type="Proteomes" id="UP000824088"/>
    </source>
</evidence>
<evidence type="ECO:0000256" key="1">
    <source>
        <dbReference type="SAM" id="Phobius"/>
    </source>
</evidence>
<name>A0A9D1L1Q9_9FIRM</name>
<keyword evidence="1" id="KW-0812">Transmembrane</keyword>
<feature type="transmembrane region" description="Helical" evidence="1">
    <location>
        <begin position="6"/>
        <end position="25"/>
    </location>
</feature>
<feature type="transmembrane region" description="Helical" evidence="1">
    <location>
        <begin position="87"/>
        <end position="110"/>
    </location>
</feature>
<evidence type="ECO:0000313" key="2">
    <source>
        <dbReference type="EMBL" id="HIU21744.1"/>
    </source>
</evidence>
<feature type="transmembrane region" description="Helical" evidence="1">
    <location>
        <begin position="304"/>
        <end position="324"/>
    </location>
</feature>
<accession>A0A9D1L1Q9</accession>
<comment type="caution">
    <text evidence="2">The sequence shown here is derived from an EMBL/GenBank/DDBJ whole genome shotgun (WGS) entry which is preliminary data.</text>
</comment>
<feature type="transmembrane region" description="Helical" evidence="1">
    <location>
        <begin position="122"/>
        <end position="143"/>
    </location>
</feature>
<keyword evidence="1" id="KW-1133">Transmembrane helix</keyword>
<feature type="transmembrane region" description="Helical" evidence="1">
    <location>
        <begin position="200"/>
        <end position="224"/>
    </location>
</feature>
<evidence type="ECO:0008006" key="4">
    <source>
        <dbReference type="Google" id="ProtNLM"/>
    </source>
</evidence>
<sequence length="325" mass="33616">MRKTVSLKKAAPALAVGAFMIMLVIKPDYFLDSASSGLLLFATSVLPAIFPFFFCSSLLTAMGAANALSKLGAKPVRVLFNAAPEGAYVLALSMLSGYPIGAATVSDLYRRGVITEAEAKKISSFTSTSGPIFILGTVGSAIFGDPVCGAVILAAHYAAALTTGLIFRGRKNSRPERPSARIAVADTDSALQQSIASSTLAMLAVGGYIVVGNMLIDAISLTGLSSALSAAMNENAAGCLRSLIYGAVEMTRGSLEAAKIPSRTLAVAVTSAVVSFGGLSVMLQSHAFLSKCNMRFSALLARKCVQCASAFVYGLVISLIIFTVL</sequence>
<gene>
    <name evidence="2" type="ORF">IAD51_05900</name>
</gene>
<feature type="transmembrane region" description="Helical" evidence="1">
    <location>
        <begin position="37"/>
        <end position="67"/>
    </location>
</feature>